<proteinExistence type="predicted"/>
<dbReference type="InterPro" id="IPR039102">
    <property type="entry name" value="FAM13"/>
</dbReference>
<name>A0AA88XXR1_PINIB</name>
<protein>
    <recommendedName>
        <fullName evidence="2">Rho-GAP domain-containing protein</fullName>
    </recommendedName>
</protein>
<dbReference type="AlphaFoldDB" id="A0AA88XXR1"/>
<feature type="compositionally biased region" description="Basic and acidic residues" evidence="1">
    <location>
        <begin position="660"/>
        <end position="669"/>
    </location>
</feature>
<dbReference type="SMART" id="SM00324">
    <property type="entry name" value="RhoGAP"/>
    <property type="match status" value="1"/>
</dbReference>
<dbReference type="InterPro" id="IPR000198">
    <property type="entry name" value="RhoGAP_dom"/>
</dbReference>
<sequence>MERMKKLLSPGARKKPLTNSHRTFGVPLEDLVSRSQDRYYVPYIVSRICEHIQHKGFEHEGLFRVNGSTRIVEKLRMSFDQRGDADFEEEEDLMAVAGLLKLFLRELPGALIPETRTKQFISIQEVYINDPESCIHQLREEVRTLPEDNYNLLRYLVRFLVVVASYEKKNKMHPMALAIVFGPNVFKCGQGIVGLKDQGTVNQIVYKFITYYDRLFKEEGEESPQDQWIKKKQRAPPRPPPPKFHVEEYKPTPSPRLHKTKSEPYDSSHYQDHEEQDKSEESSSHTLGKGSIPSPMFSDDEMAGRASPFILDRAVEKVITQTISEALFGDDVSLQGSQDFMIDLPNGSGTKENFEDRVPVKDRIKNFEMGGEKTFEVDENRPFKQHSSSSFDLYKSNGGLVSQVYSRSDIEHMDIEREQDEFESVKRDSGTLSSFKRPSGPKNRRSPSRRSRSNSLEKEMGDGDEIKVNDRNDNHVLTSPDPSPSHQHDPPTKGEQLSQPPQPKPRIAFLELTNNQSENRSPDVSPNSGRKPFIPPLDFSTLHEHIDSTDPILAHKGQSVSYQRAKSHLNGDESADVLISPRNAKLIKRKSHGTAVEDEITLKMKQQHKKVHVLKKKLKHFEETFEKEQGYKPSHADKTGNATVKKWMNDLSKAKREIKRLKDEAEIGSRSRHGSGASSSGERMDPPDLPPTMGHTLDLILKRLGDKRRECHRPEDVDLMTRDQVQEEKLAVQKALLHFENIHGRPKLKEEKDLMRPLYDRYRKIKRIIAKPMSPREKNELQIIHEDQELNSVPNYSKPRVPVHVPTGEVDENGEDHGTQDMGTMDFIVTRDFSLYRDTAQPLPKENIQSGHSPKVKRKLELPGLEEEEENVETRNSTTEPNLHEMSLSELQDEFIRSKGEKKRLRRTLRTFEEDFFNKNGR</sequence>
<gene>
    <name evidence="3" type="ORF">FSP39_011458</name>
</gene>
<evidence type="ECO:0000313" key="4">
    <source>
        <dbReference type="Proteomes" id="UP001186944"/>
    </source>
</evidence>
<dbReference type="PANTHER" id="PTHR15904">
    <property type="entry name" value="FAM13"/>
    <property type="match status" value="1"/>
</dbReference>
<dbReference type="GO" id="GO:0007165">
    <property type="term" value="P:signal transduction"/>
    <property type="evidence" value="ECO:0007669"/>
    <property type="project" value="InterPro"/>
</dbReference>
<comment type="caution">
    <text evidence="3">The sequence shown here is derived from an EMBL/GenBank/DDBJ whole genome shotgun (WGS) entry which is preliminary data.</text>
</comment>
<dbReference type="Gene3D" id="1.10.555.10">
    <property type="entry name" value="Rho GTPase activation protein"/>
    <property type="match status" value="1"/>
</dbReference>
<evidence type="ECO:0000259" key="2">
    <source>
        <dbReference type="PROSITE" id="PS50238"/>
    </source>
</evidence>
<feature type="compositionally biased region" description="Polar residues" evidence="1">
    <location>
        <begin position="512"/>
        <end position="528"/>
    </location>
</feature>
<reference evidence="3" key="1">
    <citation type="submission" date="2019-08" db="EMBL/GenBank/DDBJ databases">
        <title>The improved chromosome-level genome for the pearl oyster Pinctada fucata martensii using PacBio sequencing and Hi-C.</title>
        <authorList>
            <person name="Zheng Z."/>
        </authorList>
    </citation>
    <scope>NUCLEOTIDE SEQUENCE</scope>
    <source>
        <strain evidence="3">ZZ-2019</strain>
        <tissue evidence="3">Adductor muscle</tissue>
    </source>
</reference>
<keyword evidence="4" id="KW-1185">Reference proteome</keyword>
<dbReference type="EMBL" id="VSWD01000010">
    <property type="protein sequence ID" value="KAK3090390.1"/>
    <property type="molecule type" value="Genomic_DNA"/>
</dbReference>
<dbReference type="Proteomes" id="UP001186944">
    <property type="component" value="Unassembled WGS sequence"/>
</dbReference>
<feature type="compositionally biased region" description="Basic and acidic residues" evidence="1">
    <location>
        <begin position="455"/>
        <end position="474"/>
    </location>
</feature>
<dbReference type="PROSITE" id="PS50238">
    <property type="entry name" value="RHOGAP"/>
    <property type="match status" value="1"/>
</dbReference>
<feature type="region of interest" description="Disordered" evidence="1">
    <location>
        <begin position="415"/>
        <end position="542"/>
    </location>
</feature>
<feature type="compositionally biased region" description="Basic residues" evidence="1">
    <location>
        <begin position="442"/>
        <end position="452"/>
    </location>
</feature>
<evidence type="ECO:0000256" key="1">
    <source>
        <dbReference type="SAM" id="MobiDB-lite"/>
    </source>
</evidence>
<feature type="region of interest" description="Disordered" evidence="1">
    <location>
        <begin position="223"/>
        <end position="301"/>
    </location>
</feature>
<dbReference type="PANTHER" id="PTHR15904:SF17">
    <property type="entry name" value="RHO-GAP DOMAIN-CONTAINING PROTEIN"/>
    <property type="match status" value="1"/>
</dbReference>
<feature type="region of interest" description="Disordered" evidence="1">
    <location>
        <begin position="660"/>
        <end position="695"/>
    </location>
</feature>
<dbReference type="InterPro" id="IPR008936">
    <property type="entry name" value="Rho_GTPase_activation_prot"/>
</dbReference>
<accession>A0AA88XXR1</accession>
<dbReference type="Pfam" id="PF00620">
    <property type="entry name" value="RhoGAP"/>
    <property type="match status" value="1"/>
</dbReference>
<feature type="region of interest" description="Disordered" evidence="1">
    <location>
        <begin position="843"/>
        <end position="883"/>
    </location>
</feature>
<feature type="compositionally biased region" description="Basic and acidic residues" evidence="1">
    <location>
        <begin position="260"/>
        <end position="283"/>
    </location>
</feature>
<organism evidence="3 4">
    <name type="scientific">Pinctada imbricata</name>
    <name type="common">Atlantic pearl-oyster</name>
    <name type="synonym">Pinctada martensii</name>
    <dbReference type="NCBI Taxonomy" id="66713"/>
    <lineage>
        <taxon>Eukaryota</taxon>
        <taxon>Metazoa</taxon>
        <taxon>Spiralia</taxon>
        <taxon>Lophotrochozoa</taxon>
        <taxon>Mollusca</taxon>
        <taxon>Bivalvia</taxon>
        <taxon>Autobranchia</taxon>
        <taxon>Pteriomorphia</taxon>
        <taxon>Pterioida</taxon>
        <taxon>Pterioidea</taxon>
        <taxon>Pteriidae</taxon>
        <taxon>Pinctada</taxon>
    </lineage>
</organism>
<evidence type="ECO:0000313" key="3">
    <source>
        <dbReference type="EMBL" id="KAK3090390.1"/>
    </source>
</evidence>
<dbReference type="SUPFAM" id="SSF48350">
    <property type="entry name" value="GTPase activation domain, GAP"/>
    <property type="match status" value="1"/>
</dbReference>
<feature type="domain" description="Rho-GAP" evidence="2">
    <location>
        <begin position="26"/>
        <end position="216"/>
    </location>
</feature>